<gene>
    <name evidence="2" type="ORF">FHS41_005195</name>
</gene>
<protein>
    <submittedName>
        <fullName evidence="2">Uncharacterized protein</fullName>
    </submittedName>
</protein>
<dbReference type="Proteomes" id="UP000572907">
    <property type="component" value="Unassembled WGS sequence"/>
</dbReference>
<evidence type="ECO:0000256" key="1">
    <source>
        <dbReference type="SAM" id="MobiDB-lite"/>
    </source>
</evidence>
<sequence length="106" mass="10957">MSRTTSQGVRRVVGRSVDLGQAAEAVRVLETVQRWGRTIGRADQLPHTAGDVGVSAVRTGGVDGGGVGLVRTVGGQQRQRGDDLGGLQQPAQLVQGEGRLATKNSA</sequence>
<dbReference type="AlphaFoldDB" id="A0A7W5F3L7"/>
<reference evidence="2 3" key="1">
    <citation type="submission" date="2020-08" db="EMBL/GenBank/DDBJ databases">
        <title>Genomic Encyclopedia of Type Strains, Phase III (KMG-III): the genomes of soil and plant-associated and newly described type strains.</title>
        <authorList>
            <person name="Whitman W."/>
        </authorList>
    </citation>
    <scope>NUCLEOTIDE SEQUENCE [LARGE SCALE GENOMIC DNA]</scope>
    <source>
        <strain evidence="2 3">CECT 3237</strain>
    </source>
</reference>
<feature type="region of interest" description="Disordered" evidence="1">
    <location>
        <begin position="77"/>
        <end position="106"/>
    </location>
</feature>
<dbReference type="EMBL" id="JACHXE010000005">
    <property type="protein sequence ID" value="MBB3078664.1"/>
    <property type="molecule type" value="Genomic_DNA"/>
</dbReference>
<keyword evidence="3" id="KW-1185">Reference proteome</keyword>
<name>A0A7W5F3L7_9ACTN</name>
<accession>A0A7W5F3L7</accession>
<comment type="caution">
    <text evidence="2">The sequence shown here is derived from an EMBL/GenBank/DDBJ whole genome shotgun (WGS) entry which is preliminary data.</text>
</comment>
<proteinExistence type="predicted"/>
<evidence type="ECO:0000313" key="3">
    <source>
        <dbReference type="Proteomes" id="UP000572907"/>
    </source>
</evidence>
<evidence type="ECO:0000313" key="2">
    <source>
        <dbReference type="EMBL" id="MBB3078664.1"/>
    </source>
</evidence>
<organism evidence="2 3">
    <name type="scientific">Streptomyces violarus</name>
    <dbReference type="NCBI Taxonomy" id="67380"/>
    <lineage>
        <taxon>Bacteria</taxon>
        <taxon>Bacillati</taxon>
        <taxon>Actinomycetota</taxon>
        <taxon>Actinomycetes</taxon>
        <taxon>Kitasatosporales</taxon>
        <taxon>Streptomycetaceae</taxon>
        <taxon>Streptomyces</taxon>
    </lineage>
</organism>